<dbReference type="AlphaFoldDB" id="A0AA36AXW1"/>
<dbReference type="Proteomes" id="UP001162480">
    <property type="component" value="Chromosome 6"/>
</dbReference>
<protein>
    <submittedName>
        <fullName evidence="2">Family domain-containing 2-like</fullName>
    </submittedName>
</protein>
<dbReference type="Gene3D" id="3.40.50.1910">
    <property type="match status" value="1"/>
</dbReference>
<dbReference type="GO" id="GO:0016192">
    <property type="term" value="P:vesicle-mediated transport"/>
    <property type="evidence" value="ECO:0007669"/>
    <property type="project" value="InterPro"/>
</dbReference>
<dbReference type="InterPro" id="IPR027482">
    <property type="entry name" value="Sec1-like_dom2"/>
</dbReference>
<keyword evidence="3" id="KW-1185">Reference proteome</keyword>
<dbReference type="InterPro" id="IPR036045">
    <property type="entry name" value="Sec1-like_sf"/>
</dbReference>
<evidence type="ECO:0000313" key="2">
    <source>
        <dbReference type="EMBL" id="CAI9724300.1"/>
    </source>
</evidence>
<dbReference type="EMBL" id="OX597819">
    <property type="protein sequence ID" value="CAI9724300.1"/>
    <property type="molecule type" value="Genomic_DNA"/>
</dbReference>
<evidence type="ECO:0000313" key="3">
    <source>
        <dbReference type="Proteomes" id="UP001162480"/>
    </source>
</evidence>
<comment type="similarity">
    <text evidence="1">Belongs to the STXBP/unc-18/SEC1 family.</text>
</comment>
<name>A0AA36AXW1_OCTVU</name>
<proteinExistence type="inferred from homology"/>
<accession>A0AA36AXW1</accession>
<dbReference type="PANTHER" id="PTHR11679">
    <property type="entry name" value="VESICLE PROTEIN SORTING-ASSOCIATED"/>
    <property type="match status" value="1"/>
</dbReference>
<reference evidence="2" key="1">
    <citation type="submission" date="2023-08" db="EMBL/GenBank/DDBJ databases">
        <authorList>
            <person name="Alioto T."/>
            <person name="Alioto T."/>
            <person name="Gomez Garrido J."/>
        </authorList>
    </citation>
    <scope>NUCLEOTIDE SEQUENCE</scope>
</reference>
<dbReference type="InterPro" id="IPR001619">
    <property type="entry name" value="Sec1-like"/>
</dbReference>
<organism evidence="2 3">
    <name type="scientific">Octopus vulgaris</name>
    <name type="common">Common octopus</name>
    <dbReference type="NCBI Taxonomy" id="6645"/>
    <lineage>
        <taxon>Eukaryota</taxon>
        <taxon>Metazoa</taxon>
        <taxon>Spiralia</taxon>
        <taxon>Lophotrochozoa</taxon>
        <taxon>Mollusca</taxon>
        <taxon>Cephalopoda</taxon>
        <taxon>Coleoidea</taxon>
        <taxon>Octopodiformes</taxon>
        <taxon>Octopoda</taxon>
        <taxon>Incirrata</taxon>
        <taxon>Octopodidae</taxon>
        <taxon>Octopus</taxon>
    </lineage>
</organism>
<evidence type="ECO:0000256" key="1">
    <source>
        <dbReference type="ARBA" id="ARBA00009884"/>
    </source>
</evidence>
<sequence>MLKKILKAYDIPPRILRAISKLYENTRAKVITHEGETEYFKVKAEIANADNLWSTLCIKLKHSVVFIDNVSSEILHWNGGLTRLVKAGVNDVREFSSFERALPSQKKGVFIVSSLLQNVTAAVIQDIVQSSQFQYVIIITTVSPYTHALCKSSSQGADLPNSAGQQIFHQFEDNVLEWLGNVNYTVDITHVPLSTITVGENLFINPAYTEMFPLSKADVKEIDLRIRAARPEKTTSCLPDLEISQLPRNLQTLYKMFVSSFNDILEQLSVKEDIYSIGHTSRCIAMELENYGPAKSRRKNCASKASVIFVDRSLDIVGAVGHQTETLFDKILSILPSLPGHIIDRNINMESMRPDSNVSEKPVSSDEPAIAPGCLVSAYDEHERDLINILIKNNQKEAMSEINTSILQAAVEEKLPVKVAVNRNIVDSIKSILNLFKGRYDVIQKHLAAIQVALAAIQTSNHPSNSHFKHLQGMEKVILQTTAEKNVSPLSEISEILRMCQSERHKPHEGRLYSLDDIWCLLLYCYSLAGKDRYLWTKEEQGLQAGIVKEILIELKNLPPITKALVKDNHTEGTVSVIVQGVWEKLKGLGDAREDLKQFSSILKAGDESSPPHYKSILRQIVELVFDPNKVELVDVECKTGGLKDLLKTGFGLFMNISKPRPNDHPLLIIYVIGGITTTEVKQIKDMMASLKTDTKILFGSTQLVNPLSLAVELNQVKQQGLKQHKKK</sequence>
<gene>
    <name evidence="2" type="ORF">OCTVUL_1B024150</name>
</gene>
<dbReference type="SUPFAM" id="SSF56815">
    <property type="entry name" value="Sec1/munc18-like (SM) proteins"/>
    <property type="match status" value="1"/>
</dbReference>